<evidence type="ECO:0000313" key="2">
    <source>
        <dbReference type="Proteomes" id="UP000050509"/>
    </source>
</evidence>
<dbReference type="EMBL" id="LJCR01002023">
    <property type="protein sequence ID" value="KPV49360.1"/>
    <property type="molecule type" value="Genomic_DNA"/>
</dbReference>
<name>A0A0P9CUP6_9CHLR</name>
<keyword evidence="1" id="KW-0808">Transferase</keyword>
<evidence type="ECO:0000313" key="1">
    <source>
        <dbReference type="EMBL" id="KPV49360.1"/>
    </source>
</evidence>
<gene>
    <name evidence="1" type="ORF">SE17_33095</name>
</gene>
<proteinExistence type="predicted"/>
<accession>A0A0P9CUP6</accession>
<sequence>NNLGEAMPNVMTPATWSLMQIFMADTMVFSAVQGHPLVGNIGGRAYMNVSLLATLAQAFGLGQQRFAEANKQVFGYVPAGLGVPTLPLGRWQIIREVLPQAVRMRRRVTANQPRLAAFLASAPERCTALRERATNARDAGELLALWENELMPFFRECSHMLEAGARRDGSVIVWVRRTLEQMVGEADTNALLAGLNGSGGQLASLGPLLGLTQLERGEIDRATFARTWGHRGPYEFEVSAPRPAEDPAWIDAQLAGLREAPLDVNGLLARQQTAQTAAWARLAARYPGKLARIRRKVAQAAEAYRMREAARSEVVRVFWPLRAFVQRAGALSGIGDDIFFLSIQEILALLRGERAALEHIPARRATFDHYVALPSYPAFIRGHFEPERWAADPARRSDVFDAAQTAAPTSATVSGFPGAAGVVEGRARVLDHAEDGG</sequence>
<dbReference type="AlphaFoldDB" id="A0A0P9CUP6"/>
<feature type="non-terminal residue" evidence="1">
    <location>
        <position position="437"/>
    </location>
</feature>
<reference evidence="1 2" key="1">
    <citation type="submission" date="2015-09" db="EMBL/GenBank/DDBJ databases">
        <title>Draft genome sequence of Kouleothrix aurantiaca JCM 19913.</title>
        <authorList>
            <person name="Hemp J."/>
        </authorList>
    </citation>
    <scope>NUCLEOTIDE SEQUENCE [LARGE SCALE GENOMIC DNA]</scope>
    <source>
        <strain evidence="1 2">COM-B</strain>
    </source>
</reference>
<keyword evidence="1" id="KW-0418">Kinase</keyword>
<keyword evidence="2" id="KW-1185">Reference proteome</keyword>
<dbReference type="PATRIC" id="fig|186479.3.peg.3749"/>
<organism evidence="1 2">
    <name type="scientific">Kouleothrix aurantiaca</name>
    <dbReference type="NCBI Taxonomy" id="186479"/>
    <lineage>
        <taxon>Bacteria</taxon>
        <taxon>Bacillati</taxon>
        <taxon>Chloroflexota</taxon>
        <taxon>Chloroflexia</taxon>
        <taxon>Chloroflexales</taxon>
        <taxon>Roseiflexineae</taxon>
        <taxon>Roseiflexaceae</taxon>
        <taxon>Kouleothrix</taxon>
    </lineage>
</organism>
<keyword evidence="1" id="KW-0670">Pyruvate</keyword>
<dbReference type="GO" id="GO:0016301">
    <property type="term" value="F:kinase activity"/>
    <property type="evidence" value="ECO:0007669"/>
    <property type="project" value="UniProtKB-KW"/>
</dbReference>
<comment type="caution">
    <text evidence="1">The sequence shown here is derived from an EMBL/GenBank/DDBJ whole genome shotgun (WGS) entry which is preliminary data.</text>
</comment>
<feature type="non-terminal residue" evidence="1">
    <location>
        <position position="1"/>
    </location>
</feature>
<protein>
    <submittedName>
        <fullName evidence="1">Pyruvate phosphate dikinase</fullName>
    </submittedName>
</protein>
<dbReference type="Proteomes" id="UP000050509">
    <property type="component" value="Unassembled WGS sequence"/>
</dbReference>